<name>A0A371DB73_9APHY</name>
<protein>
    <recommendedName>
        <fullName evidence="3">BTB domain-containing protein</fullName>
    </recommendedName>
</protein>
<sequence>MTVSSTTSDHTDGNVATSKLRRHDKFWLDDGSIVLRANDDLYKVHRSLLHRHSKTLASLQPLSSENVGWDTVDGLEVIHIPNELGVRSGDFEALLEHLYHDAPLDAEADFARIAAVFRASSKQQLDFPTIHARARSRIEQLIPSNPEAFARAHHAEEALDLAVKYDVPSIRKALYYSVATHPHPSDVPEPQANGTVSHPELAPDISARCDALLDQLIAHFTPILFTVATAGHMACTDVLAEKWMPLVIQTALDDNGLCRPLETLERIIAIDWEKEGLCAECVKDKREEWRGEQRDVWARMDEWLS</sequence>
<dbReference type="OrthoDB" id="3249359at2759"/>
<gene>
    <name evidence="1" type="ORF">OH76DRAFT_1403372</name>
</gene>
<dbReference type="AlphaFoldDB" id="A0A371DB73"/>
<proteinExistence type="predicted"/>
<reference evidence="1 2" key="1">
    <citation type="journal article" date="2018" name="Biotechnol. Biofuels">
        <title>Integrative visual omics of the white-rot fungus Polyporus brumalis exposes the biotechnological potential of its oxidative enzymes for delignifying raw plant biomass.</title>
        <authorList>
            <person name="Miyauchi S."/>
            <person name="Rancon A."/>
            <person name="Drula E."/>
            <person name="Hage H."/>
            <person name="Chaduli D."/>
            <person name="Favel A."/>
            <person name="Grisel S."/>
            <person name="Henrissat B."/>
            <person name="Herpoel-Gimbert I."/>
            <person name="Ruiz-Duenas F.J."/>
            <person name="Chevret D."/>
            <person name="Hainaut M."/>
            <person name="Lin J."/>
            <person name="Wang M."/>
            <person name="Pangilinan J."/>
            <person name="Lipzen A."/>
            <person name="Lesage-Meessen L."/>
            <person name="Navarro D."/>
            <person name="Riley R."/>
            <person name="Grigoriev I.V."/>
            <person name="Zhou S."/>
            <person name="Raouche S."/>
            <person name="Rosso M.N."/>
        </authorList>
    </citation>
    <scope>NUCLEOTIDE SEQUENCE [LARGE SCALE GENOMIC DNA]</scope>
    <source>
        <strain evidence="1 2">BRFM 1820</strain>
    </source>
</reference>
<evidence type="ECO:0008006" key="3">
    <source>
        <dbReference type="Google" id="ProtNLM"/>
    </source>
</evidence>
<evidence type="ECO:0000313" key="2">
    <source>
        <dbReference type="Proteomes" id="UP000256964"/>
    </source>
</evidence>
<evidence type="ECO:0000313" key="1">
    <source>
        <dbReference type="EMBL" id="RDX49777.1"/>
    </source>
</evidence>
<dbReference type="Proteomes" id="UP000256964">
    <property type="component" value="Unassembled WGS sequence"/>
</dbReference>
<organism evidence="1 2">
    <name type="scientific">Lentinus brumalis</name>
    <dbReference type="NCBI Taxonomy" id="2498619"/>
    <lineage>
        <taxon>Eukaryota</taxon>
        <taxon>Fungi</taxon>
        <taxon>Dikarya</taxon>
        <taxon>Basidiomycota</taxon>
        <taxon>Agaricomycotina</taxon>
        <taxon>Agaricomycetes</taxon>
        <taxon>Polyporales</taxon>
        <taxon>Polyporaceae</taxon>
        <taxon>Lentinus</taxon>
    </lineage>
</organism>
<dbReference type="InterPro" id="IPR011333">
    <property type="entry name" value="SKP1/BTB/POZ_sf"/>
</dbReference>
<dbReference type="EMBL" id="KZ857403">
    <property type="protein sequence ID" value="RDX49777.1"/>
    <property type="molecule type" value="Genomic_DNA"/>
</dbReference>
<dbReference type="Gene3D" id="3.30.710.10">
    <property type="entry name" value="Potassium Channel Kv1.1, Chain A"/>
    <property type="match status" value="1"/>
</dbReference>
<accession>A0A371DB73</accession>
<dbReference type="STRING" id="139420.A0A371DB73"/>
<keyword evidence="2" id="KW-1185">Reference proteome</keyword>